<organism evidence="3 4">
    <name type="scientific">Streptomyces johnsoniae</name>
    <dbReference type="NCBI Taxonomy" id="3075532"/>
    <lineage>
        <taxon>Bacteria</taxon>
        <taxon>Bacillati</taxon>
        <taxon>Actinomycetota</taxon>
        <taxon>Actinomycetes</taxon>
        <taxon>Kitasatosporales</taxon>
        <taxon>Streptomycetaceae</taxon>
        <taxon>Streptomyces</taxon>
    </lineage>
</organism>
<dbReference type="SUPFAM" id="SSF48452">
    <property type="entry name" value="TPR-like"/>
    <property type="match status" value="1"/>
</dbReference>
<name>A0ABU2RXI7_9ACTN</name>
<dbReference type="Proteomes" id="UP001183615">
    <property type="component" value="Unassembled WGS sequence"/>
</dbReference>
<dbReference type="InterPro" id="IPR019734">
    <property type="entry name" value="TPR_rpt"/>
</dbReference>
<dbReference type="InterPro" id="IPR011990">
    <property type="entry name" value="TPR-like_helical_dom_sf"/>
</dbReference>
<dbReference type="EMBL" id="JAVREV010000001">
    <property type="protein sequence ID" value="MDT0441459.1"/>
    <property type="molecule type" value="Genomic_DNA"/>
</dbReference>
<dbReference type="PROSITE" id="PS50005">
    <property type="entry name" value="TPR"/>
    <property type="match status" value="1"/>
</dbReference>
<dbReference type="Gene3D" id="1.25.40.10">
    <property type="entry name" value="Tetratricopeptide repeat domain"/>
    <property type="match status" value="2"/>
</dbReference>
<evidence type="ECO:0000313" key="3">
    <source>
        <dbReference type="EMBL" id="MDT0441459.1"/>
    </source>
</evidence>
<reference evidence="4" key="1">
    <citation type="submission" date="2023-07" db="EMBL/GenBank/DDBJ databases">
        <title>30 novel species of actinomycetes from the DSMZ collection.</title>
        <authorList>
            <person name="Nouioui I."/>
        </authorList>
    </citation>
    <scope>NUCLEOTIDE SEQUENCE [LARGE SCALE GENOMIC DNA]</scope>
    <source>
        <strain evidence="4">DSM 41886</strain>
    </source>
</reference>
<dbReference type="RefSeq" id="WP_311615250.1">
    <property type="nucleotide sequence ID" value="NZ_JAVREV010000001.1"/>
</dbReference>
<keyword evidence="2" id="KW-0812">Transmembrane</keyword>
<feature type="transmembrane region" description="Helical" evidence="2">
    <location>
        <begin position="64"/>
        <end position="85"/>
    </location>
</feature>
<accession>A0ABU2RXI7</accession>
<comment type="caution">
    <text evidence="3">The sequence shown here is derived from an EMBL/GenBank/DDBJ whole genome shotgun (WGS) entry which is preliminary data.</text>
</comment>
<protein>
    <submittedName>
        <fullName evidence="3">Tetratricopeptide repeat protein</fullName>
    </submittedName>
</protein>
<evidence type="ECO:0000256" key="2">
    <source>
        <dbReference type="SAM" id="Phobius"/>
    </source>
</evidence>
<sequence length="494" mass="52561">MMVINGLGSREDRPRGLIAALCNASGLGAGYLYLRLWGRAVGSWIVTLLLVVLANALNASDTPLFWGVVYVLWLAVMVADARLLGRHVGRRGPEAPSRAWLPVAVGAALFALVAAGLVIYRGAPADELAKAEDAHAAGDCEQAQVHYDRAAASRYEFTLSPAVADARAGRISCRLLLNGEEAAEQGALSQAISDYTIYLNRHDGEPPWPSAEDRLAELRLDHAAMLLDQGTADGQVGRYQEAFEQYMTVRDEHPDTPAAEEVPGRLNAMFDTATMPMADGRPCETLTALEGLTSLPDRRAGPEADELAGRAEGVLPDALFACGEARYEGEEYAEAREALEELVTYHPDDARTDRASDLLVAIEIDEIQAGAAGELPPPTEAGSTSGGSVTVEIINDSPEALEVLYSGAETGTQRVSPCEGCTTHNDLLGGYGGSACASDTDRPTLTLELPAGSYEVVVRAPSDGSVSPFYGSWDLTAGTAYSDCYYISESQWGF</sequence>
<evidence type="ECO:0000256" key="1">
    <source>
        <dbReference type="PROSITE-ProRule" id="PRU00339"/>
    </source>
</evidence>
<feature type="transmembrane region" description="Helical" evidence="2">
    <location>
        <begin position="97"/>
        <end position="120"/>
    </location>
</feature>
<keyword evidence="1" id="KW-0802">TPR repeat</keyword>
<keyword evidence="4" id="KW-1185">Reference proteome</keyword>
<keyword evidence="2" id="KW-0472">Membrane</keyword>
<evidence type="ECO:0000313" key="4">
    <source>
        <dbReference type="Proteomes" id="UP001183615"/>
    </source>
</evidence>
<feature type="repeat" description="TPR" evidence="1">
    <location>
        <begin position="316"/>
        <end position="349"/>
    </location>
</feature>
<keyword evidence="2" id="KW-1133">Transmembrane helix</keyword>
<feature type="transmembrane region" description="Helical" evidence="2">
    <location>
        <begin position="41"/>
        <end position="58"/>
    </location>
</feature>
<proteinExistence type="predicted"/>
<gene>
    <name evidence="3" type="ORF">RM779_02425</name>
</gene>
<feature type="transmembrane region" description="Helical" evidence="2">
    <location>
        <begin position="16"/>
        <end position="34"/>
    </location>
</feature>